<gene>
    <name evidence="2" type="ORF">M472_08220</name>
</gene>
<accession>U2HTC3</accession>
<keyword evidence="3" id="KW-1185">Reference proteome</keyword>
<organism evidence="2 3">
    <name type="scientific">Sphingobacterium paucimobilis HER1398</name>
    <dbReference type="NCBI Taxonomy" id="1346330"/>
    <lineage>
        <taxon>Bacteria</taxon>
        <taxon>Pseudomonadati</taxon>
        <taxon>Bacteroidota</taxon>
        <taxon>Sphingobacteriia</taxon>
        <taxon>Sphingobacteriales</taxon>
        <taxon>Sphingobacteriaceae</taxon>
        <taxon>Sphingobacterium</taxon>
    </lineage>
</organism>
<evidence type="ECO:0000313" key="2">
    <source>
        <dbReference type="EMBL" id="ERJ58752.1"/>
    </source>
</evidence>
<keyword evidence="1" id="KW-0472">Membrane</keyword>
<name>U2HTC3_9SPHI</name>
<dbReference type="eggNOG" id="ENOG5032YX8">
    <property type="taxonomic scope" value="Bacteria"/>
</dbReference>
<reference evidence="2 3" key="1">
    <citation type="journal article" date="2013" name="Genome Announc.">
        <title>The Draft Genome Sequence of Sphingomonas paucimobilis Strain HER1398 (Proteobacteria), Host to the Giant PAU Phage, Indicates That It Is a Member of the Genus Sphingobacterium (Bacteroidetes).</title>
        <authorList>
            <person name="White R.A.III."/>
            <person name="Suttle C.A."/>
        </authorList>
    </citation>
    <scope>NUCLEOTIDE SEQUENCE [LARGE SCALE GENOMIC DNA]</scope>
    <source>
        <strain evidence="2 3">HER1398</strain>
    </source>
</reference>
<keyword evidence="1" id="KW-1133">Transmembrane helix</keyword>
<dbReference type="STRING" id="1346330.M472_08220"/>
<feature type="transmembrane region" description="Helical" evidence="1">
    <location>
        <begin position="6"/>
        <end position="26"/>
    </location>
</feature>
<keyword evidence="1" id="KW-0812">Transmembrane</keyword>
<dbReference type="PATRIC" id="fig|1346330.5.peg.2080"/>
<sequence length="176" mass="20502">MVVKELTFISMKGILLCIGIINFVVLAKGQYLNLDDVRRDFNKGVKNQELCERHLETLEKYAKSPVEKGYEAAFHMFMAKHTGSPFKKMSYFNGGKKLLEKQIQAEPANVELRFIRLCIQYYIPSYLGYKDNIEQDKDFLVSNLYKMGDEKTKDLLFNYLKGAKMYTEQELVKLGR</sequence>
<protein>
    <submittedName>
        <fullName evidence="2">Uncharacterized protein</fullName>
    </submittedName>
</protein>
<dbReference type="AlphaFoldDB" id="U2HTC3"/>
<comment type="caution">
    <text evidence="2">The sequence shown here is derived from an EMBL/GenBank/DDBJ whole genome shotgun (WGS) entry which is preliminary data.</text>
</comment>
<dbReference type="Proteomes" id="UP000016584">
    <property type="component" value="Unassembled WGS sequence"/>
</dbReference>
<evidence type="ECO:0000256" key="1">
    <source>
        <dbReference type="SAM" id="Phobius"/>
    </source>
</evidence>
<evidence type="ECO:0000313" key="3">
    <source>
        <dbReference type="Proteomes" id="UP000016584"/>
    </source>
</evidence>
<proteinExistence type="predicted"/>
<dbReference type="EMBL" id="ATDL01000015">
    <property type="protein sequence ID" value="ERJ58752.1"/>
    <property type="molecule type" value="Genomic_DNA"/>
</dbReference>